<dbReference type="Pfam" id="PF12637">
    <property type="entry name" value="TSCPD"/>
    <property type="match status" value="1"/>
</dbReference>
<dbReference type="OrthoDB" id="8479142at2"/>
<keyword evidence="3" id="KW-0237">DNA synthesis</keyword>
<evidence type="ECO:0000256" key="5">
    <source>
        <dbReference type="ARBA" id="ARBA00047754"/>
    </source>
</evidence>
<accession>A0A2C9CPT7</accession>
<feature type="domain" description="TSCPD" evidence="6">
    <location>
        <begin position="7"/>
        <end position="78"/>
    </location>
</feature>
<dbReference type="GO" id="GO:0004748">
    <property type="term" value="F:ribonucleoside-diphosphate reductase activity, thioredoxin disulfide as acceptor"/>
    <property type="evidence" value="ECO:0007669"/>
    <property type="project" value="UniProtKB-EC"/>
</dbReference>
<keyword evidence="4" id="KW-0547">Nucleotide-binding</keyword>
<name>A0A2C9CPT7_9RHOB</name>
<evidence type="ECO:0000313" key="8">
    <source>
        <dbReference type="Proteomes" id="UP000220034"/>
    </source>
</evidence>
<dbReference type="InterPro" id="IPR024434">
    <property type="entry name" value="TSCPD_dom"/>
</dbReference>
<comment type="similarity">
    <text evidence="1">Belongs to the ribonucleoside diphosphate reductase class-2 family.</text>
</comment>
<keyword evidence="8" id="KW-1185">Reference proteome</keyword>
<evidence type="ECO:0000256" key="3">
    <source>
        <dbReference type="ARBA" id="ARBA00022634"/>
    </source>
</evidence>
<dbReference type="GO" id="GO:0000166">
    <property type="term" value="F:nucleotide binding"/>
    <property type="evidence" value="ECO:0007669"/>
    <property type="project" value="UniProtKB-KW"/>
</dbReference>
<dbReference type="Proteomes" id="UP000220034">
    <property type="component" value="Unassembled WGS sequence"/>
</dbReference>
<dbReference type="RefSeq" id="WP_097928942.1">
    <property type="nucleotide sequence ID" value="NZ_OCTN01000002.1"/>
</dbReference>
<evidence type="ECO:0000259" key="6">
    <source>
        <dbReference type="Pfam" id="PF12637"/>
    </source>
</evidence>
<gene>
    <name evidence="7" type="ORF">SAMN06273572_10230</name>
</gene>
<proteinExistence type="inferred from homology"/>
<organism evidence="7 8">
    <name type="scientific">Pontivivens marinum</name>
    <dbReference type="NCBI Taxonomy" id="1690039"/>
    <lineage>
        <taxon>Bacteria</taxon>
        <taxon>Pseudomonadati</taxon>
        <taxon>Pseudomonadota</taxon>
        <taxon>Alphaproteobacteria</taxon>
        <taxon>Rhodobacterales</taxon>
        <taxon>Paracoccaceae</taxon>
        <taxon>Pontivivens</taxon>
    </lineage>
</organism>
<evidence type="ECO:0000256" key="4">
    <source>
        <dbReference type="ARBA" id="ARBA00022741"/>
    </source>
</evidence>
<protein>
    <recommendedName>
        <fullName evidence="2">ribonucleoside-diphosphate reductase</fullName>
        <ecNumber evidence="2">1.17.4.1</ecNumber>
    </recommendedName>
</protein>
<sequence length="117" mass="12057">MNRVHLPDRRQNRTHEITAYGGRWRVCVGYDGAGRAREVFMDGERVGSDVAQLLSDACVAISVALQHGVPAAEMGASCGTVPVAGAAEVTEPASALGAVLAMLVAEDADIARIGGAP</sequence>
<dbReference type="GO" id="GO:0071897">
    <property type="term" value="P:DNA biosynthetic process"/>
    <property type="evidence" value="ECO:0007669"/>
    <property type="project" value="UniProtKB-KW"/>
</dbReference>
<evidence type="ECO:0000256" key="2">
    <source>
        <dbReference type="ARBA" id="ARBA00012274"/>
    </source>
</evidence>
<comment type="catalytic activity">
    <reaction evidence="5">
        <text>a 2'-deoxyribonucleoside 5'-diphosphate + [thioredoxin]-disulfide + H2O = a ribonucleoside 5'-diphosphate + [thioredoxin]-dithiol</text>
        <dbReference type="Rhea" id="RHEA:23252"/>
        <dbReference type="Rhea" id="RHEA-COMP:10698"/>
        <dbReference type="Rhea" id="RHEA-COMP:10700"/>
        <dbReference type="ChEBI" id="CHEBI:15377"/>
        <dbReference type="ChEBI" id="CHEBI:29950"/>
        <dbReference type="ChEBI" id="CHEBI:50058"/>
        <dbReference type="ChEBI" id="CHEBI:57930"/>
        <dbReference type="ChEBI" id="CHEBI:73316"/>
        <dbReference type="EC" id="1.17.4.1"/>
    </reaction>
</comment>
<reference evidence="8" key="1">
    <citation type="submission" date="2017-09" db="EMBL/GenBank/DDBJ databases">
        <authorList>
            <person name="Varghese N."/>
            <person name="Submissions S."/>
        </authorList>
    </citation>
    <scope>NUCLEOTIDE SEQUENCE [LARGE SCALE GENOMIC DNA]</scope>
    <source>
        <strain evidence="8">C7</strain>
    </source>
</reference>
<dbReference type="EMBL" id="OCTN01000002">
    <property type="protein sequence ID" value="SOH93354.1"/>
    <property type="molecule type" value="Genomic_DNA"/>
</dbReference>
<dbReference type="EC" id="1.17.4.1" evidence="2"/>
<evidence type="ECO:0000256" key="1">
    <source>
        <dbReference type="ARBA" id="ARBA00007405"/>
    </source>
</evidence>
<dbReference type="AlphaFoldDB" id="A0A2C9CPT7"/>
<evidence type="ECO:0000313" key="7">
    <source>
        <dbReference type="EMBL" id="SOH93354.1"/>
    </source>
</evidence>